<dbReference type="Proteomes" id="UP001500567">
    <property type="component" value="Unassembled WGS sequence"/>
</dbReference>
<dbReference type="PANTHER" id="PTHR43000">
    <property type="entry name" value="DTDP-D-GLUCOSE 4,6-DEHYDRATASE-RELATED"/>
    <property type="match status" value="1"/>
</dbReference>
<dbReference type="PRINTS" id="PR01713">
    <property type="entry name" value="NUCEPIMERASE"/>
</dbReference>
<evidence type="ECO:0000313" key="2">
    <source>
        <dbReference type="EMBL" id="GAA4010684.1"/>
    </source>
</evidence>
<gene>
    <name evidence="2" type="ORF">GCM10022408_23810</name>
</gene>
<dbReference type="Gene3D" id="3.40.50.720">
    <property type="entry name" value="NAD(P)-binding Rossmann-like Domain"/>
    <property type="match status" value="1"/>
</dbReference>
<name>A0ABP7SEK9_9BACT</name>
<feature type="domain" description="NAD(P)-binding" evidence="1">
    <location>
        <begin position="5"/>
        <end position="313"/>
    </location>
</feature>
<evidence type="ECO:0000313" key="3">
    <source>
        <dbReference type="Proteomes" id="UP001500567"/>
    </source>
</evidence>
<comment type="caution">
    <text evidence="2">The sequence shown here is derived from an EMBL/GenBank/DDBJ whole genome shotgun (WGS) entry which is preliminary data.</text>
</comment>
<accession>A0ABP7SEK9</accession>
<proteinExistence type="predicted"/>
<dbReference type="Pfam" id="PF16363">
    <property type="entry name" value="GDP_Man_Dehyd"/>
    <property type="match status" value="1"/>
</dbReference>
<dbReference type="EMBL" id="BAABDJ010000024">
    <property type="protein sequence ID" value="GAA4010684.1"/>
    <property type="molecule type" value="Genomic_DNA"/>
</dbReference>
<dbReference type="SUPFAM" id="SSF51735">
    <property type="entry name" value="NAD(P)-binding Rossmann-fold domains"/>
    <property type="match status" value="1"/>
</dbReference>
<dbReference type="InterPro" id="IPR016040">
    <property type="entry name" value="NAD(P)-bd_dom"/>
</dbReference>
<evidence type="ECO:0000259" key="1">
    <source>
        <dbReference type="Pfam" id="PF16363"/>
    </source>
</evidence>
<keyword evidence="3" id="KW-1185">Reference proteome</keyword>
<organism evidence="2 3">
    <name type="scientific">Hymenobacter fastidiosus</name>
    <dbReference type="NCBI Taxonomy" id="486264"/>
    <lineage>
        <taxon>Bacteria</taxon>
        <taxon>Pseudomonadati</taxon>
        <taxon>Bacteroidota</taxon>
        <taxon>Cytophagia</taxon>
        <taxon>Cytophagales</taxon>
        <taxon>Hymenobacteraceae</taxon>
        <taxon>Hymenobacter</taxon>
    </lineage>
</organism>
<protein>
    <submittedName>
        <fullName evidence="2">GDP-mannose 4,6-dehydratase</fullName>
    </submittedName>
</protein>
<sequence length="332" mass="36808">MASILITGCAGFIGSHLTERLLLEGHRVIGLDNFDPFYARGHKQRNLTGFRHHPFFTFVEADLRHGFETLLDSGSPEPIEVVVHLAAKAGVGPSVKEPIAYLENNIIGTTRLLQWMRQRKIQKLFFASSSSVYGNTRQQPFQEDMNVLAHGISPYAVSKLTGEQLTATYHHLYGLDVLNARFFTVYGPRQRPDLAIHKFARLMQAGQPVPVFGDGTTARDYTYVDDTVDGIVRSIAYLLQHTHVCEVVNLGNNRPVPLLALIQAVGEALGCQPELEFLPMQAGDVNVTYADISKAHRLLGYAPKTTLAQGLAEFVQWLETEPKLYEPASPVG</sequence>
<dbReference type="Gene3D" id="3.90.25.10">
    <property type="entry name" value="UDP-galactose 4-epimerase, domain 1"/>
    <property type="match status" value="1"/>
</dbReference>
<reference evidence="3" key="1">
    <citation type="journal article" date="2019" name="Int. J. Syst. Evol. Microbiol.">
        <title>The Global Catalogue of Microorganisms (GCM) 10K type strain sequencing project: providing services to taxonomists for standard genome sequencing and annotation.</title>
        <authorList>
            <consortium name="The Broad Institute Genomics Platform"/>
            <consortium name="The Broad Institute Genome Sequencing Center for Infectious Disease"/>
            <person name="Wu L."/>
            <person name="Ma J."/>
        </authorList>
    </citation>
    <scope>NUCLEOTIDE SEQUENCE [LARGE SCALE GENOMIC DNA]</scope>
    <source>
        <strain evidence="3">JCM 17224</strain>
    </source>
</reference>
<dbReference type="InterPro" id="IPR036291">
    <property type="entry name" value="NAD(P)-bd_dom_sf"/>
</dbReference>
<dbReference type="RefSeq" id="WP_345073267.1">
    <property type="nucleotide sequence ID" value="NZ_BAABDJ010000024.1"/>
</dbReference>